<proteinExistence type="predicted"/>
<comment type="caution">
    <text evidence="3">The sequence shown here is derived from an EMBL/GenBank/DDBJ whole genome shotgun (WGS) entry which is preliminary data.</text>
</comment>
<dbReference type="PRINTS" id="PR00412">
    <property type="entry name" value="EPOXHYDRLASE"/>
</dbReference>
<dbReference type="PANTHER" id="PTHR43798">
    <property type="entry name" value="MONOACYLGLYCEROL LIPASE"/>
    <property type="match status" value="1"/>
</dbReference>
<dbReference type="Gene3D" id="3.40.50.1820">
    <property type="entry name" value="alpha/beta hydrolase"/>
    <property type="match status" value="1"/>
</dbReference>
<dbReference type="InterPro" id="IPR000639">
    <property type="entry name" value="Epox_hydrolase-like"/>
</dbReference>
<name>A0ABR3PUP5_9TREE</name>
<dbReference type="InterPro" id="IPR029058">
    <property type="entry name" value="AB_hydrolase_fold"/>
</dbReference>
<dbReference type="Proteomes" id="UP001565368">
    <property type="component" value="Unassembled WGS sequence"/>
</dbReference>
<protein>
    <recommendedName>
        <fullName evidence="2">AB hydrolase-1 domain-containing protein</fullName>
    </recommendedName>
</protein>
<evidence type="ECO:0000256" key="1">
    <source>
        <dbReference type="SAM" id="MobiDB-lite"/>
    </source>
</evidence>
<organism evidence="3 4">
    <name type="scientific">Vanrija albida</name>
    <dbReference type="NCBI Taxonomy" id="181172"/>
    <lineage>
        <taxon>Eukaryota</taxon>
        <taxon>Fungi</taxon>
        <taxon>Dikarya</taxon>
        <taxon>Basidiomycota</taxon>
        <taxon>Agaricomycotina</taxon>
        <taxon>Tremellomycetes</taxon>
        <taxon>Trichosporonales</taxon>
        <taxon>Trichosporonaceae</taxon>
        <taxon>Vanrija</taxon>
    </lineage>
</organism>
<dbReference type="SUPFAM" id="SSF53474">
    <property type="entry name" value="alpha/beta-Hydrolases"/>
    <property type="match status" value="1"/>
</dbReference>
<gene>
    <name evidence="3" type="ORF">Q8F55_007854</name>
</gene>
<dbReference type="InterPro" id="IPR000073">
    <property type="entry name" value="AB_hydrolase_1"/>
</dbReference>
<dbReference type="InterPro" id="IPR050266">
    <property type="entry name" value="AB_hydrolase_sf"/>
</dbReference>
<dbReference type="RefSeq" id="XP_069206112.1">
    <property type="nucleotide sequence ID" value="XM_069356271.1"/>
</dbReference>
<evidence type="ECO:0000313" key="3">
    <source>
        <dbReference type="EMBL" id="KAL1406168.1"/>
    </source>
</evidence>
<sequence length="373" mass="39863">MATVNISTNGFKVALHARISVPGNPQASAIEPKLPTILFCHPTWLDSLFFYPQIDDPLFAQHYNLVSFDLRGHGATQVSGRDADYSVDTAAADVAAGLDALGAKDVHVVGAGFGSLVAAALAAARPELVQGLVLIALPPARDNDETALAFKECEESLVHAVAKRDLELLDMITTATFEYDAGALPRAVLEIRDEYVALARAHFATATEQEAADAAWYIWRPLRTRAPPSAETLGRINVPVLVLQGVGSTDSFAEDAENWCSEFNFAQVQQGHTARANVTLIQHADHYMTLTSPNIVNPVIAKFIGTPLSAGLPPLPSPGVHISGRSGKARRPSTPRGLSFDIPPPARVIPGMKTIGDELDRLAVDTVVTRVSD</sequence>
<dbReference type="GeneID" id="95988897"/>
<dbReference type="Pfam" id="PF00561">
    <property type="entry name" value="Abhydrolase_1"/>
    <property type="match status" value="1"/>
</dbReference>
<feature type="domain" description="AB hydrolase-1" evidence="2">
    <location>
        <begin position="36"/>
        <end position="143"/>
    </location>
</feature>
<reference evidence="3 4" key="1">
    <citation type="submission" date="2023-08" db="EMBL/GenBank/DDBJ databases">
        <title>Annotated Genome Sequence of Vanrija albida AlHP1.</title>
        <authorList>
            <person name="Herzog R."/>
        </authorList>
    </citation>
    <scope>NUCLEOTIDE SEQUENCE [LARGE SCALE GENOMIC DNA]</scope>
    <source>
        <strain evidence="3 4">AlHP1</strain>
    </source>
</reference>
<accession>A0ABR3PUP5</accession>
<dbReference type="PANTHER" id="PTHR43798:SF5">
    <property type="entry name" value="MONOACYLGLYCEROL LIPASE ABHD6"/>
    <property type="match status" value="1"/>
</dbReference>
<evidence type="ECO:0000313" key="4">
    <source>
        <dbReference type="Proteomes" id="UP001565368"/>
    </source>
</evidence>
<keyword evidence="4" id="KW-1185">Reference proteome</keyword>
<dbReference type="EMBL" id="JBBXJM010000006">
    <property type="protein sequence ID" value="KAL1406168.1"/>
    <property type="molecule type" value="Genomic_DNA"/>
</dbReference>
<feature type="region of interest" description="Disordered" evidence="1">
    <location>
        <begin position="315"/>
        <end position="343"/>
    </location>
</feature>
<evidence type="ECO:0000259" key="2">
    <source>
        <dbReference type="Pfam" id="PF00561"/>
    </source>
</evidence>